<feature type="compositionally biased region" description="Polar residues" evidence="5">
    <location>
        <begin position="175"/>
        <end position="209"/>
    </location>
</feature>
<feature type="domain" description="CAP-Gly" evidence="6">
    <location>
        <begin position="100"/>
        <end position="145"/>
    </location>
</feature>
<feature type="coiled-coil region" evidence="4">
    <location>
        <begin position="696"/>
        <end position="790"/>
    </location>
</feature>
<dbReference type="OMA" id="YCEICEL"/>
<feature type="region of interest" description="Disordered" evidence="5">
    <location>
        <begin position="412"/>
        <end position="436"/>
    </location>
</feature>
<dbReference type="PANTHER" id="PTHR33442:SF1">
    <property type="entry name" value="TRANS-3-HYDROXY-L-PROLINE DEHYDRATASE"/>
    <property type="match status" value="1"/>
</dbReference>
<dbReference type="Proteomes" id="UP000092993">
    <property type="component" value="Unassembled WGS sequence"/>
</dbReference>
<reference evidence="7 8" key="1">
    <citation type="submission" date="2016-03" db="EMBL/GenBank/DDBJ databases">
        <title>Whole genome sequencing of Grifola frondosa 9006-11.</title>
        <authorList>
            <person name="Min B."/>
            <person name="Park H."/>
            <person name="Kim J.-G."/>
            <person name="Cho H."/>
            <person name="Oh Y.-L."/>
            <person name="Kong W.-S."/>
            <person name="Choi I.-G."/>
        </authorList>
    </citation>
    <scope>NUCLEOTIDE SEQUENCE [LARGE SCALE GENOMIC DNA]</scope>
    <source>
        <strain evidence="7 8">9006-11</strain>
    </source>
</reference>
<evidence type="ECO:0000259" key="6">
    <source>
        <dbReference type="PROSITE" id="PS50245"/>
    </source>
</evidence>
<dbReference type="Gene3D" id="3.10.310.10">
    <property type="entry name" value="Diaminopimelate Epimerase, Chain A, domain 1"/>
    <property type="match status" value="2"/>
</dbReference>
<name>A0A1C7LU31_GRIFR</name>
<organism evidence="7 8">
    <name type="scientific">Grifola frondosa</name>
    <name type="common">Maitake</name>
    <name type="synonym">Polyporus frondosus</name>
    <dbReference type="NCBI Taxonomy" id="5627"/>
    <lineage>
        <taxon>Eukaryota</taxon>
        <taxon>Fungi</taxon>
        <taxon>Dikarya</taxon>
        <taxon>Basidiomycota</taxon>
        <taxon>Agaricomycotina</taxon>
        <taxon>Agaricomycetes</taxon>
        <taxon>Polyporales</taxon>
        <taxon>Grifolaceae</taxon>
        <taxon>Grifola</taxon>
    </lineage>
</organism>
<evidence type="ECO:0000256" key="4">
    <source>
        <dbReference type="SAM" id="Coils"/>
    </source>
</evidence>
<protein>
    <recommendedName>
        <fullName evidence="3">trans-L-3-hydroxyproline dehydratase</fullName>
        <ecNumber evidence="3">4.2.1.77</ecNumber>
    </recommendedName>
</protein>
<proteinExistence type="inferred from homology"/>
<dbReference type="Pfam" id="PF01302">
    <property type="entry name" value="CAP_GLY"/>
    <property type="match status" value="1"/>
</dbReference>
<gene>
    <name evidence="7" type="primary">l3hypdh</name>
    <name evidence="7" type="ORF">A0H81_11886</name>
</gene>
<feature type="compositionally biased region" description="Polar residues" evidence="5">
    <location>
        <begin position="21"/>
        <end position="31"/>
    </location>
</feature>
<evidence type="ECO:0000256" key="5">
    <source>
        <dbReference type="SAM" id="MobiDB-lite"/>
    </source>
</evidence>
<feature type="compositionally biased region" description="Polar residues" evidence="5">
    <location>
        <begin position="272"/>
        <end position="335"/>
    </location>
</feature>
<comment type="catalytic activity">
    <reaction evidence="1">
        <text>trans-3-hydroxy-L-proline = 1-pyrroline-2-carboxylate + H2O</text>
        <dbReference type="Rhea" id="RHEA:10320"/>
        <dbReference type="ChEBI" id="CHEBI:15377"/>
        <dbReference type="ChEBI" id="CHEBI:39785"/>
        <dbReference type="ChEBI" id="CHEBI:57938"/>
        <dbReference type="EC" id="4.2.1.77"/>
    </reaction>
</comment>
<dbReference type="SUPFAM" id="SSF54506">
    <property type="entry name" value="Diaminopimelate epimerase-like"/>
    <property type="match status" value="1"/>
</dbReference>
<dbReference type="InterPro" id="IPR000938">
    <property type="entry name" value="CAP-Gly_domain"/>
</dbReference>
<feature type="compositionally biased region" description="Low complexity" evidence="5">
    <location>
        <begin position="340"/>
        <end position="362"/>
    </location>
</feature>
<feature type="compositionally biased region" description="Low complexity" evidence="5">
    <location>
        <begin position="371"/>
        <end position="380"/>
    </location>
</feature>
<dbReference type="EMBL" id="LUGG01000022">
    <property type="protein sequence ID" value="OBZ68152.1"/>
    <property type="molecule type" value="Genomic_DNA"/>
</dbReference>
<evidence type="ECO:0000256" key="1">
    <source>
        <dbReference type="ARBA" id="ARBA00001148"/>
    </source>
</evidence>
<accession>A0A1C7LU31</accession>
<evidence type="ECO:0000256" key="3">
    <source>
        <dbReference type="ARBA" id="ARBA00013105"/>
    </source>
</evidence>
<dbReference type="SMART" id="SM01052">
    <property type="entry name" value="CAP_GLY"/>
    <property type="match status" value="1"/>
</dbReference>
<evidence type="ECO:0000313" key="7">
    <source>
        <dbReference type="EMBL" id="OBZ68152.1"/>
    </source>
</evidence>
<dbReference type="Gene3D" id="2.30.30.190">
    <property type="entry name" value="CAP Gly-rich-like domain"/>
    <property type="match status" value="1"/>
</dbReference>
<feature type="compositionally biased region" description="Polar residues" evidence="5">
    <location>
        <begin position="412"/>
        <end position="431"/>
    </location>
</feature>
<dbReference type="SFLD" id="SFLDS00028">
    <property type="entry name" value="Proline_Racemase"/>
    <property type="match status" value="1"/>
</dbReference>
<dbReference type="EC" id="4.2.1.77" evidence="3"/>
<evidence type="ECO:0000256" key="2">
    <source>
        <dbReference type="ARBA" id="ARBA00007529"/>
    </source>
</evidence>
<evidence type="ECO:0000313" key="8">
    <source>
        <dbReference type="Proteomes" id="UP000092993"/>
    </source>
</evidence>
<dbReference type="InterPro" id="IPR036859">
    <property type="entry name" value="CAP-Gly_dom_sf"/>
</dbReference>
<dbReference type="SUPFAM" id="SSF74924">
    <property type="entry name" value="Cap-Gly domain"/>
    <property type="match status" value="1"/>
</dbReference>
<dbReference type="PANTHER" id="PTHR33442">
    <property type="entry name" value="TRANS-3-HYDROXY-L-PROLINE DEHYDRATASE"/>
    <property type="match status" value="1"/>
</dbReference>
<dbReference type="PROSITE" id="PS50245">
    <property type="entry name" value="CAP_GLY_2"/>
    <property type="match status" value="1"/>
</dbReference>
<comment type="caution">
    <text evidence="7">The sequence shown here is derived from an EMBL/GenBank/DDBJ whole genome shotgun (WGS) entry which is preliminary data.</text>
</comment>
<dbReference type="GO" id="GO:0050346">
    <property type="term" value="F:trans-L-3-hydroxyproline dehydratase activity"/>
    <property type="evidence" value="ECO:0007669"/>
    <property type="project" value="UniProtKB-EC"/>
</dbReference>
<keyword evidence="4" id="KW-0175">Coiled coil</keyword>
<keyword evidence="8" id="KW-1185">Reference proteome</keyword>
<sequence length="1417" mass="155885">MSNTPGKGRPTGIPTPGKASSIPTPELSPTPSRLMILPSTVSVMLLLHPSLPHLPCIRIRQAVGLWQAVLLLSLLPPLLRQSDVFARSTSRAGKTFDLGENIDGKPGHWAGVELSGGFSGKGKNDGTVNGKQYFRCSPNCGVFVATTKLSAPTVGHLPMSRPSSVASSRGGRVTPSLTGRTTPSASSSASNGRRTPSISVTNGRITPSLSKGRVTPSASVGRKTPGLPTPTARARSVASYSTVSTMTPVRNVPAQSITPGSRASKYVGMTAKQLSSRGTGALSPSQMSTGTSSPTRATGFGSIQTARSVPSPTRTFSASPYQTPKAMTSARTSNVGIGLPPTSTTPSKSRSTPRPRVSSSIAMPPPPSPSPKSLSNRSISLNDPVPLSEGHLSDLEQNGRALQEKLADLFSGMTTSSPRPDSSASTGSSNVPELHGQVDRLQSRLDTLEDENQRLRAATNAAEEEASRQIERLVSERDQNAARIAELEGLIRTTERAVNERETAIESLERAAQQTALDIEKVRIEGEARWLKRRKAFKRRTTQCSRPKMLRLRYLKLVFIRPMRSSKRIGGMGDQVDELRKAGQETIALYEERLSAADSRRYELEDLVASLEEQLRTQTVPPSPAILARQAASAAEIDNETLRDQVQHLQKKIATLEDHLEDAHVTAEKEEAAVGERIKRYKEREDSIRQELSDSHSEMERLLKSEEHARQRVEEMEEALRENTVALENARAEVETLRNEIADLESIASDPANKSSERLTELAQRSSGERARLVEEIAQLKEQLAETQSRDGPAAIEAQKTIQELNEYVNLLQSDSQTLQQLCEERQTELANERNTVADLRLLMDERSAELDMMRKKLNRDLPVNGLESMKTPVSPSKHELSAARDEITGLKHIVQELQKENSAATQRSKLLENENKLLREDLKVLEENVEQSILREEQALLSGDETPTTPVSDDVQALRQSFREQKARYEVEVEQQRKKLMDAEMKNARTVHDLTKEIGELETLIESKIYREDELETEVERLKEKLARSQKKLARAELGLSTAEPTRIIIRGYPTLKGRTLLEKRTYAREKVDHIRQRLMREPRGHAEMYGAILVPETELTASGKADIGVLFCHNEGYSTMCGQATIALGRFLVDTQDEAVFPRRRQLVHDKENGVAELRLHVPCGVVDVKVPTIKDTETGRVRSDGTRRVKFVSVPSFASALNVEIAIPPEMRWKQLKKLDVGRVRVDVGFGGAYYAIVTAQGLGFTKGLRSGEYTLRDLDEATATVRKIICGRRGLFEHPREKELEYLYGVIVVEEVTELGVCFFADQQIDRSPTGSGVSARVAVAITKGSLGLARPVQFHSLVSLADEAENKSGGFIGTGVEKAKLVGGNGREWEAVRVAVEGLAYYTGAHSFFVEDALSRDGIVVQLPVMEM</sequence>
<comment type="similarity">
    <text evidence="2">Belongs to the proline racemase family.</text>
</comment>
<feature type="coiled-coil region" evidence="4">
    <location>
        <begin position="881"/>
        <end position="936"/>
    </location>
</feature>
<dbReference type="Pfam" id="PF05544">
    <property type="entry name" value="Pro_racemase"/>
    <property type="match status" value="1"/>
</dbReference>
<feature type="coiled-coil region" evidence="4">
    <location>
        <begin position="594"/>
        <end position="666"/>
    </location>
</feature>
<dbReference type="STRING" id="5627.A0A1C7LU31"/>
<dbReference type="InterPro" id="IPR008794">
    <property type="entry name" value="Pro_racemase_fam"/>
</dbReference>
<feature type="region of interest" description="Disordered" evidence="5">
    <location>
        <begin position="271"/>
        <end position="392"/>
    </location>
</feature>
<feature type="coiled-coil region" evidence="4">
    <location>
        <begin position="960"/>
        <end position="1040"/>
    </location>
</feature>
<dbReference type="OrthoDB" id="2130750at2759"/>
<feature type="region of interest" description="Disordered" evidence="5">
    <location>
        <begin position="1"/>
        <end position="31"/>
    </location>
</feature>
<feature type="region of interest" description="Disordered" evidence="5">
    <location>
        <begin position="154"/>
        <end position="236"/>
    </location>
</feature>